<evidence type="ECO:0000313" key="2">
    <source>
        <dbReference type="Proteomes" id="UP000277580"/>
    </source>
</evidence>
<dbReference type="STRING" id="1392247.A0A3N4KD35"/>
<dbReference type="OrthoDB" id="1694274at2759"/>
<dbReference type="InterPro" id="IPR036412">
    <property type="entry name" value="HAD-like_sf"/>
</dbReference>
<accession>A0A3N4KD35</accession>
<dbReference type="NCBIfam" id="TIGR01549">
    <property type="entry name" value="HAD-SF-IA-v1"/>
    <property type="match status" value="1"/>
</dbReference>
<evidence type="ECO:0000313" key="1">
    <source>
        <dbReference type="EMBL" id="RPB07398.1"/>
    </source>
</evidence>
<protein>
    <submittedName>
        <fullName evidence="1">HAD-like protein</fullName>
    </submittedName>
</protein>
<keyword evidence="2" id="KW-1185">Reference proteome</keyword>
<dbReference type="NCBIfam" id="TIGR01509">
    <property type="entry name" value="HAD-SF-IA-v3"/>
    <property type="match status" value="1"/>
</dbReference>
<dbReference type="SUPFAM" id="SSF56784">
    <property type="entry name" value="HAD-like"/>
    <property type="match status" value="1"/>
</dbReference>
<dbReference type="Proteomes" id="UP000277580">
    <property type="component" value="Unassembled WGS sequence"/>
</dbReference>
<name>A0A3N4KD35_9PEZI</name>
<dbReference type="SFLD" id="SFLDS00003">
    <property type="entry name" value="Haloacid_Dehalogenase"/>
    <property type="match status" value="1"/>
</dbReference>
<reference evidence="1 2" key="1">
    <citation type="journal article" date="2018" name="Nat. Ecol. Evol.">
        <title>Pezizomycetes genomes reveal the molecular basis of ectomycorrhizal truffle lifestyle.</title>
        <authorList>
            <person name="Murat C."/>
            <person name="Payen T."/>
            <person name="Noel B."/>
            <person name="Kuo A."/>
            <person name="Morin E."/>
            <person name="Chen J."/>
            <person name="Kohler A."/>
            <person name="Krizsan K."/>
            <person name="Balestrini R."/>
            <person name="Da Silva C."/>
            <person name="Montanini B."/>
            <person name="Hainaut M."/>
            <person name="Levati E."/>
            <person name="Barry K.W."/>
            <person name="Belfiori B."/>
            <person name="Cichocki N."/>
            <person name="Clum A."/>
            <person name="Dockter R.B."/>
            <person name="Fauchery L."/>
            <person name="Guy J."/>
            <person name="Iotti M."/>
            <person name="Le Tacon F."/>
            <person name="Lindquist E.A."/>
            <person name="Lipzen A."/>
            <person name="Malagnac F."/>
            <person name="Mello A."/>
            <person name="Molinier V."/>
            <person name="Miyauchi S."/>
            <person name="Poulain J."/>
            <person name="Riccioni C."/>
            <person name="Rubini A."/>
            <person name="Sitrit Y."/>
            <person name="Splivallo R."/>
            <person name="Traeger S."/>
            <person name="Wang M."/>
            <person name="Zifcakova L."/>
            <person name="Wipf D."/>
            <person name="Zambonelli A."/>
            <person name="Paolocci F."/>
            <person name="Nowrousian M."/>
            <person name="Ottonello S."/>
            <person name="Baldrian P."/>
            <person name="Spatafora J.W."/>
            <person name="Henrissat B."/>
            <person name="Nagy L.G."/>
            <person name="Aury J.M."/>
            <person name="Wincker P."/>
            <person name="Grigoriev I.V."/>
            <person name="Bonfante P."/>
            <person name="Martin F.M."/>
        </authorList>
    </citation>
    <scope>NUCLEOTIDE SEQUENCE [LARGE SCALE GENOMIC DNA]</scope>
    <source>
        <strain evidence="1 2">CCBAS932</strain>
    </source>
</reference>
<dbReference type="EMBL" id="ML119184">
    <property type="protein sequence ID" value="RPB07398.1"/>
    <property type="molecule type" value="Genomic_DNA"/>
</dbReference>
<dbReference type="AlphaFoldDB" id="A0A3N4KD35"/>
<dbReference type="Gene3D" id="3.40.50.1000">
    <property type="entry name" value="HAD superfamily/HAD-like"/>
    <property type="match status" value="1"/>
</dbReference>
<dbReference type="InterPro" id="IPR023198">
    <property type="entry name" value="PGP-like_dom2"/>
</dbReference>
<dbReference type="InterPro" id="IPR023214">
    <property type="entry name" value="HAD_sf"/>
</dbReference>
<dbReference type="Pfam" id="PF00702">
    <property type="entry name" value="Hydrolase"/>
    <property type="match status" value="1"/>
</dbReference>
<dbReference type="PANTHER" id="PTHR47829">
    <property type="entry name" value="HYDROLASE, PUTATIVE (AFU_ORTHOLOGUE AFUA_1G12880)-RELATED"/>
    <property type="match status" value="1"/>
</dbReference>
<proteinExistence type="predicted"/>
<organism evidence="1 2">
    <name type="scientific">Morchella conica CCBAS932</name>
    <dbReference type="NCBI Taxonomy" id="1392247"/>
    <lineage>
        <taxon>Eukaryota</taxon>
        <taxon>Fungi</taxon>
        <taxon>Dikarya</taxon>
        <taxon>Ascomycota</taxon>
        <taxon>Pezizomycotina</taxon>
        <taxon>Pezizomycetes</taxon>
        <taxon>Pezizales</taxon>
        <taxon>Morchellaceae</taxon>
        <taxon>Morchella</taxon>
    </lineage>
</organism>
<dbReference type="GO" id="GO:0016791">
    <property type="term" value="F:phosphatase activity"/>
    <property type="evidence" value="ECO:0007669"/>
    <property type="project" value="UniProtKB-ARBA"/>
</dbReference>
<dbReference type="InterPro" id="IPR052898">
    <property type="entry name" value="ACAD10-like"/>
</dbReference>
<dbReference type="Gene3D" id="1.10.150.240">
    <property type="entry name" value="Putative phosphatase, domain 2"/>
    <property type="match status" value="1"/>
</dbReference>
<dbReference type="CDD" id="cd02603">
    <property type="entry name" value="HAD_sEH-N_like"/>
    <property type="match status" value="1"/>
</dbReference>
<gene>
    <name evidence="1" type="ORF">P167DRAFT_495843</name>
</gene>
<sequence>MSARRPAVKAIIFDVGGVCVLSPMLAIRSYEKRHHIPSGYINHAIVQTSPTGAWHKLERGEIPLDTNFFLHFTSDLTNPSIWAHFHTTRNLKPTSPAPPPIDGEYLFWEMMKTSRTFDPYFITAIQRLKETGRYKLAALTNDYQFPKDHPYSDSRELRSLFDVYVSSSESGMRKPERGIYELVLKKLGLGPEQAGKAVFLDDIGMNLKAAKAVGLRTIKVELDETWRAVRELEDMTGEGLLPPGDPPIVAALGQDRARL</sequence>
<dbReference type="InParanoid" id="A0A3N4KD35"/>
<dbReference type="InterPro" id="IPR006439">
    <property type="entry name" value="HAD-SF_hydro_IA"/>
</dbReference>
<dbReference type="SFLD" id="SFLDG01129">
    <property type="entry name" value="C1.5:_HAD__Beta-PGM__Phosphata"/>
    <property type="match status" value="1"/>
</dbReference>
<dbReference type="PANTHER" id="PTHR47829:SF1">
    <property type="entry name" value="HAD FAMILY PHOSPHATASE"/>
    <property type="match status" value="1"/>
</dbReference>